<dbReference type="AlphaFoldDB" id="A0A699YSP8"/>
<dbReference type="Pfam" id="PF01938">
    <property type="entry name" value="TRAM"/>
    <property type="match status" value="1"/>
</dbReference>
<dbReference type="InterPro" id="IPR002792">
    <property type="entry name" value="TRAM_dom"/>
</dbReference>
<reference evidence="2 3" key="1">
    <citation type="submission" date="2020-02" db="EMBL/GenBank/DDBJ databases">
        <title>Draft genome sequence of Haematococcus lacustris strain NIES-144.</title>
        <authorList>
            <person name="Morimoto D."/>
            <person name="Nakagawa S."/>
            <person name="Yoshida T."/>
            <person name="Sawayama S."/>
        </authorList>
    </citation>
    <scope>NUCLEOTIDE SEQUENCE [LARGE SCALE GENOMIC DNA]</scope>
    <source>
        <strain evidence="2 3">NIES-144</strain>
    </source>
</reference>
<name>A0A699YSP8_HAELA</name>
<protein>
    <submittedName>
        <fullName evidence="2">Bifunctional enzyme involved inthiolation and methylation of tRNA</fullName>
    </submittedName>
</protein>
<gene>
    <name evidence="2" type="ORF">HaLaN_07962</name>
</gene>
<dbReference type="PROSITE" id="PS50926">
    <property type="entry name" value="TRAM"/>
    <property type="match status" value="1"/>
</dbReference>
<evidence type="ECO:0000313" key="2">
    <source>
        <dbReference type="EMBL" id="GFH12305.1"/>
    </source>
</evidence>
<dbReference type="Proteomes" id="UP000485058">
    <property type="component" value="Unassembled WGS sequence"/>
</dbReference>
<proteinExistence type="predicted"/>
<comment type="caution">
    <text evidence="2">The sequence shown here is derived from an EMBL/GenBank/DDBJ whole genome shotgun (WGS) entry which is preliminary data.</text>
</comment>
<dbReference type="EMBL" id="BLLF01000489">
    <property type="protein sequence ID" value="GFH12305.1"/>
    <property type="molecule type" value="Genomic_DNA"/>
</dbReference>
<accession>A0A699YSP8</accession>
<evidence type="ECO:0000259" key="1">
    <source>
        <dbReference type="PROSITE" id="PS50926"/>
    </source>
</evidence>
<feature type="domain" description="TRAM" evidence="1">
    <location>
        <begin position="27"/>
        <end position="90"/>
    </location>
</feature>
<evidence type="ECO:0000313" key="3">
    <source>
        <dbReference type="Proteomes" id="UP000485058"/>
    </source>
</evidence>
<organism evidence="2 3">
    <name type="scientific">Haematococcus lacustris</name>
    <name type="common">Green alga</name>
    <name type="synonym">Haematococcus pluvialis</name>
    <dbReference type="NCBI Taxonomy" id="44745"/>
    <lineage>
        <taxon>Eukaryota</taxon>
        <taxon>Viridiplantae</taxon>
        <taxon>Chlorophyta</taxon>
        <taxon>core chlorophytes</taxon>
        <taxon>Chlorophyceae</taxon>
        <taxon>CS clade</taxon>
        <taxon>Chlamydomonadales</taxon>
        <taxon>Haematococcaceae</taxon>
        <taxon>Haematococcus</taxon>
    </lineage>
</organism>
<keyword evidence="3" id="KW-1185">Reference proteome</keyword>
<sequence>MPREGVCLPPCRRLNAVVAEVATERSQRFQGRVMEVLVEGVNPKDPLQACGRIRHNKLVYFPGEGLQLRGETVQVLIERCNAYSLFGKMV</sequence>